<sequence>MYNPAYISDNLYISSRHGYSLSLLCHQVVWDFLPLHDSVSFIIAPKLTM</sequence>
<organism evidence="1">
    <name type="scientific">Octopus bimaculoides</name>
    <name type="common">California two-spotted octopus</name>
    <dbReference type="NCBI Taxonomy" id="37653"/>
    <lineage>
        <taxon>Eukaryota</taxon>
        <taxon>Metazoa</taxon>
        <taxon>Spiralia</taxon>
        <taxon>Lophotrochozoa</taxon>
        <taxon>Mollusca</taxon>
        <taxon>Cephalopoda</taxon>
        <taxon>Coleoidea</taxon>
        <taxon>Octopodiformes</taxon>
        <taxon>Octopoda</taxon>
        <taxon>Incirrata</taxon>
        <taxon>Octopodidae</taxon>
        <taxon>Octopus</taxon>
    </lineage>
</organism>
<reference evidence="1" key="1">
    <citation type="submission" date="2015-07" db="EMBL/GenBank/DDBJ databases">
        <title>MeaNS - Measles Nucleotide Surveillance Program.</title>
        <authorList>
            <person name="Tran T."/>
            <person name="Druce J."/>
        </authorList>
    </citation>
    <scope>NUCLEOTIDE SEQUENCE</scope>
    <source>
        <strain evidence="1">UCB-OBI-ISO-001</strain>
        <tissue evidence="1">Gonad</tissue>
    </source>
</reference>
<name>A0A0L8FHM5_OCTBM</name>
<dbReference type="AlphaFoldDB" id="A0A0L8FHM5"/>
<evidence type="ECO:0000313" key="1">
    <source>
        <dbReference type="EMBL" id="KOF63159.1"/>
    </source>
</evidence>
<gene>
    <name evidence="1" type="ORF">OCBIM_22020121mg</name>
</gene>
<accession>A0A0L8FHM5</accession>
<protein>
    <submittedName>
        <fullName evidence="1">Uncharacterized protein</fullName>
    </submittedName>
</protein>
<proteinExistence type="predicted"/>
<dbReference type="EMBL" id="KQ431468">
    <property type="protein sequence ID" value="KOF63159.1"/>
    <property type="molecule type" value="Genomic_DNA"/>
</dbReference>